<dbReference type="InterPro" id="IPR016487">
    <property type="entry name" value="Lsm6/sSmF"/>
</dbReference>
<dbReference type="GO" id="GO:0005682">
    <property type="term" value="C:U5 snRNP"/>
    <property type="evidence" value="ECO:0007669"/>
    <property type="project" value="EnsemblFungi"/>
</dbReference>
<evidence type="ECO:0000256" key="4">
    <source>
        <dbReference type="ARBA" id="ARBA00022728"/>
    </source>
</evidence>
<comment type="similarity">
    <text evidence="2 10">Belongs to the snRNP Sm proteins family. SmF/LSm6 subfamily.</text>
</comment>
<accession>A0A1D8N3T9</accession>
<dbReference type="PIRSF" id="PIRSF006609">
    <property type="entry name" value="snRNP_SmF"/>
    <property type="match status" value="1"/>
</dbReference>
<dbReference type="KEGG" id="yli:2905947"/>
<dbReference type="GO" id="GO:0034715">
    <property type="term" value="C:pICln-Sm protein complex"/>
    <property type="evidence" value="ECO:0007669"/>
    <property type="project" value="TreeGrafter"/>
</dbReference>
<keyword evidence="4 10" id="KW-0747">Spliceosome</keyword>
<evidence type="ECO:0000256" key="11">
    <source>
        <dbReference type="SAM" id="MobiDB-lite"/>
    </source>
</evidence>
<evidence type="ECO:0000259" key="12">
    <source>
        <dbReference type="PROSITE" id="PS52002"/>
    </source>
</evidence>
<dbReference type="Proteomes" id="UP000182444">
    <property type="component" value="Chromosome 1A"/>
</dbReference>
<evidence type="ECO:0000313" key="13">
    <source>
        <dbReference type="EMBL" id="AOW00285.1"/>
    </source>
</evidence>
<dbReference type="GO" id="GO:0036261">
    <property type="term" value="P:7-methylguanosine cap hypermethylation"/>
    <property type="evidence" value="ECO:0007669"/>
    <property type="project" value="EnsemblFungi"/>
</dbReference>
<name>A0A1D8N3T9_YARLL</name>
<dbReference type="VEuPathDB" id="FungiDB:YALI1_A05491g"/>
<dbReference type="GO" id="GO:0008266">
    <property type="term" value="F:poly(U) RNA binding"/>
    <property type="evidence" value="ECO:0007669"/>
    <property type="project" value="EnsemblFungi"/>
</dbReference>
<dbReference type="CDD" id="cd01722">
    <property type="entry name" value="Sm_F"/>
    <property type="match status" value="1"/>
</dbReference>
<dbReference type="InterPro" id="IPR047575">
    <property type="entry name" value="Sm"/>
</dbReference>
<dbReference type="Gene3D" id="2.30.30.100">
    <property type="match status" value="1"/>
</dbReference>
<dbReference type="InterPro" id="IPR001163">
    <property type="entry name" value="Sm_dom_euk/arc"/>
</dbReference>
<evidence type="ECO:0000256" key="8">
    <source>
        <dbReference type="ARBA" id="ARBA00023274"/>
    </source>
</evidence>
<keyword evidence="6 10" id="KW-0508">mRNA splicing</keyword>
<dbReference type="OMA" id="DNYMNFQ"/>
<evidence type="ECO:0000256" key="10">
    <source>
        <dbReference type="PIRNR" id="PIRNR006609"/>
    </source>
</evidence>
<dbReference type="InterPro" id="IPR034100">
    <property type="entry name" value="Sm_F"/>
</dbReference>
<dbReference type="eggNOG" id="KOG3482">
    <property type="taxonomic scope" value="Eukaryota"/>
</dbReference>
<dbReference type="GeneID" id="2905947"/>
<keyword evidence="3 10" id="KW-0507">mRNA processing</keyword>
<dbReference type="VEuPathDB" id="FungiDB:YALI0_A05423g"/>
<feature type="compositionally biased region" description="Acidic residues" evidence="11">
    <location>
        <begin position="92"/>
        <end position="103"/>
    </location>
</feature>
<dbReference type="GO" id="GO:0005687">
    <property type="term" value="C:U4 snRNP"/>
    <property type="evidence" value="ECO:0007669"/>
    <property type="project" value="EnsemblFungi"/>
</dbReference>
<dbReference type="AlphaFoldDB" id="A0A1D8N3T9"/>
<dbReference type="SUPFAM" id="SSF50182">
    <property type="entry name" value="Sm-like ribonucleoproteins"/>
    <property type="match status" value="1"/>
</dbReference>
<dbReference type="GO" id="GO:0000974">
    <property type="term" value="C:Prp19 complex"/>
    <property type="evidence" value="ECO:0007669"/>
    <property type="project" value="EnsemblFungi"/>
</dbReference>
<dbReference type="GO" id="GO:0005685">
    <property type="term" value="C:U1 snRNP"/>
    <property type="evidence" value="ECO:0007669"/>
    <property type="project" value="EnsemblFungi"/>
</dbReference>
<evidence type="ECO:0000313" key="16">
    <source>
        <dbReference type="Proteomes" id="UP000256601"/>
    </source>
</evidence>
<dbReference type="GO" id="GO:0071014">
    <property type="term" value="C:post-mRNA release spliceosomal complex"/>
    <property type="evidence" value="ECO:0007669"/>
    <property type="project" value="EnsemblFungi"/>
</dbReference>
<dbReference type="EMBL" id="KZ859012">
    <property type="protein sequence ID" value="RDW25127.1"/>
    <property type="molecule type" value="Genomic_DNA"/>
</dbReference>
<keyword evidence="8 10" id="KW-0687">Ribonucleoprotein</keyword>
<comment type="subcellular location">
    <subcellularLocation>
        <location evidence="1 10">Nucleus</location>
    </subcellularLocation>
</comment>
<dbReference type="GO" id="GO:0071013">
    <property type="term" value="C:catalytic step 2 spliceosome"/>
    <property type="evidence" value="ECO:0007669"/>
    <property type="project" value="TreeGrafter"/>
</dbReference>
<gene>
    <name evidence="14" type="ORF">B0I71DRAFT_133186</name>
    <name evidence="13" type="ORF">YALI1_A05491g</name>
</gene>
<protein>
    <recommendedName>
        <fullName evidence="9">Sm protein F</fullName>
    </recommendedName>
</protein>
<evidence type="ECO:0000256" key="7">
    <source>
        <dbReference type="ARBA" id="ARBA00023242"/>
    </source>
</evidence>
<dbReference type="GO" id="GO:0005686">
    <property type="term" value="C:U2 snRNP"/>
    <property type="evidence" value="ECO:0007669"/>
    <property type="project" value="EnsemblFungi"/>
</dbReference>
<dbReference type="PROSITE" id="PS52002">
    <property type="entry name" value="SM"/>
    <property type="match status" value="1"/>
</dbReference>
<keyword evidence="5 10" id="KW-0694">RNA-binding</keyword>
<feature type="domain" description="Sm" evidence="12">
    <location>
        <begin position="9"/>
        <end position="82"/>
    </location>
</feature>
<evidence type="ECO:0000256" key="3">
    <source>
        <dbReference type="ARBA" id="ARBA00022664"/>
    </source>
</evidence>
<evidence type="ECO:0000313" key="14">
    <source>
        <dbReference type="EMBL" id="RDW25127.1"/>
    </source>
</evidence>
<dbReference type="GO" id="GO:0046540">
    <property type="term" value="C:U4/U6 x U5 tri-snRNP complex"/>
    <property type="evidence" value="ECO:0007669"/>
    <property type="project" value="EnsemblFungi"/>
</dbReference>
<organism evidence="13 15">
    <name type="scientific">Yarrowia lipolytica</name>
    <name type="common">Candida lipolytica</name>
    <dbReference type="NCBI Taxonomy" id="4952"/>
    <lineage>
        <taxon>Eukaryota</taxon>
        <taxon>Fungi</taxon>
        <taxon>Dikarya</taxon>
        <taxon>Ascomycota</taxon>
        <taxon>Saccharomycotina</taxon>
        <taxon>Dipodascomycetes</taxon>
        <taxon>Dipodascales</taxon>
        <taxon>Dipodascales incertae sedis</taxon>
        <taxon>Yarrowia</taxon>
    </lineage>
</organism>
<dbReference type="InterPro" id="IPR010920">
    <property type="entry name" value="LSM_dom_sf"/>
</dbReference>
<evidence type="ECO:0000256" key="6">
    <source>
        <dbReference type="ARBA" id="ARBA00023187"/>
    </source>
</evidence>
<dbReference type="GO" id="GO:0000398">
    <property type="term" value="P:mRNA splicing, via spliceosome"/>
    <property type="evidence" value="ECO:0007669"/>
    <property type="project" value="EnsemblFungi"/>
</dbReference>
<keyword evidence="7 10" id="KW-0539">Nucleus</keyword>
<dbReference type="GO" id="GO:1990935">
    <property type="term" value="F:splicing factor binding"/>
    <property type="evidence" value="ECO:0007669"/>
    <property type="project" value="EnsemblFungi"/>
</dbReference>
<dbReference type="OrthoDB" id="409625at2759"/>
<dbReference type="EMBL" id="CP017553">
    <property type="protein sequence ID" value="AOW00285.1"/>
    <property type="molecule type" value="Genomic_DNA"/>
</dbReference>
<evidence type="ECO:0000256" key="2">
    <source>
        <dbReference type="ARBA" id="ARBA00007927"/>
    </source>
</evidence>
<feature type="region of interest" description="Disordered" evidence="11">
    <location>
        <begin position="84"/>
        <end position="103"/>
    </location>
</feature>
<dbReference type="RefSeq" id="XP_499786.1">
    <property type="nucleotide sequence ID" value="XM_499786.1"/>
</dbReference>
<evidence type="ECO:0000256" key="1">
    <source>
        <dbReference type="ARBA" id="ARBA00004123"/>
    </source>
</evidence>
<dbReference type="SMART" id="SM00651">
    <property type="entry name" value="Sm"/>
    <property type="match status" value="1"/>
</dbReference>
<dbReference type="Proteomes" id="UP000256601">
    <property type="component" value="Unassembled WGS sequence"/>
</dbReference>
<proteinExistence type="inferred from homology"/>
<evidence type="ECO:0000256" key="5">
    <source>
        <dbReference type="ARBA" id="ARBA00022884"/>
    </source>
</evidence>
<sequence>MSTPFNPTNPKPFLQELTGKSVIVHLKWGKTEYQGTLVSVDSYMNLQLEDAVEYVDQENKGELGDVFIRCNNVLWIGENGVKEETKSATAEVTEEVKEDVEMA</sequence>
<dbReference type="Pfam" id="PF01423">
    <property type="entry name" value="LSM"/>
    <property type="match status" value="1"/>
</dbReference>
<dbReference type="PANTHER" id="PTHR11021">
    <property type="entry name" value="SMALL NUCLEAR RIBONUCLEOPROTEIN F SNRNP-F"/>
    <property type="match status" value="1"/>
</dbReference>
<evidence type="ECO:0000313" key="15">
    <source>
        <dbReference type="Proteomes" id="UP000182444"/>
    </source>
</evidence>
<reference evidence="13 15" key="1">
    <citation type="journal article" date="2016" name="PLoS ONE">
        <title>Sequence Assembly of Yarrowia lipolytica Strain W29/CLIB89 Shows Transposable Element Diversity.</title>
        <authorList>
            <person name="Magnan C."/>
            <person name="Yu J."/>
            <person name="Chang I."/>
            <person name="Jahn E."/>
            <person name="Kanomata Y."/>
            <person name="Wu J."/>
            <person name="Zeller M."/>
            <person name="Oakes M."/>
            <person name="Baldi P."/>
            <person name="Sandmeyer S."/>
        </authorList>
    </citation>
    <scope>NUCLEOTIDE SEQUENCE [LARGE SCALE GENOMIC DNA]</scope>
    <source>
        <strain evidence="13">CLIB89</strain>
        <strain evidence="15">CLIB89(W29)</strain>
    </source>
</reference>
<dbReference type="FunFam" id="2.30.30.100:FF:000070">
    <property type="entry name" value="Small nuclear ribonucleoprotein F"/>
    <property type="match status" value="1"/>
</dbReference>
<dbReference type="PANTHER" id="PTHR11021:SF0">
    <property type="entry name" value="SMALL NUCLEAR RIBONUCLEOPROTEIN F"/>
    <property type="match status" value="1"/>
</dbReference>
<reference evidence="14 16" key="2">
    <citation type="submission" date="2018-07" db="EMBL/GenBank/DDBJ databases">
        <title>Draft Genome Assemblies for Five Robust Yarrowia lipolytica Strains Exhibiting High Lipid Production and Pentose Sugar Utilization and Sugar Alcohol Secretion from Undetoxified Lignocellulosic Biomass Hydrolysates.</title>
        <authorList>
            <consortium name="DOE Joint Genome Institute"/>
            <person name="Walker C."/>
            <person name="Ryu S."/>
            <person name="Na H."/>
            <person name="Zane M."/>
            <person name="LaButti K."/>
            <person name="Lipzen A."/>
            <person name="Haridas S."/>
            <person name="Barry K."/>
            <person name="Grigoriev I.V."/>
            <person name="Quarterman J."/>
            <person name="Slininger P."/>
            <person name="Dien B."/>
            <person name="Trinh C.T."/>
        </authorList>
    </citation>
    <scope>NUCLEOTIDE SEQUENCE [LARGE SCALE GENOMIC DNA]</scope>
    <source>
        <strain evidence="14 16">YB392</strain>
    </source>
</reference>
<evidence type="ECO:0000256" key="9">
    <source>
        <dbReference type="ARBA" id="ARBA00030144"/>
    </source>
</evidence>